<dbReference type="Proteomes" id="UP001153954">
    <property type="component" value="Unassembled WGS sequence"/>
</dbReference>
<dbReference type="AlphaFoldDB" id="A0AAU9VDM9"/>
<evidence type="ECO:0000313" key="1">
    <source>
        <dbReference type="EMBL" id="CAH2108368.1"/>
    </source>
</evidence>
<dbReference type="EMBL" id="CAKOGL010000031">
    <property type="protein sequence ID" value="CAH2108368.1"/>
    <property type="molecule type" value="Genomic_DNA"/>
</dbReference>
<accession>A0AAU9VDM9</accession>
<keyword evidence="2" id="KW-1185">Reference proteome</keyword>
<reference evidence="1" key="1">
    <citation type="submission" date="2022-03" db="EMBL/GenBank/DDBJ databases">
        <authorList>
            <person name="Tunstrom K."/>
        </authorList>
    </citation>
    <scope>NUCLEOTIDE SEQUENCE</scope>
</reference>
<protein>
    <submittedName>
        <fullName evidence="1">Uncharacterized protein</fullName>
    </submittedName>
</protein>
<gene>
    <name evidence="1" type="ORF">EEDITHA_LOCUS22311</name>
</gene>
<name>A0AAU9VDM9_EUPED</name>
<sequence length="81" mass="8988">MDKLSHPAGRESDSMLQVSWIWVPNTHLQRTRQKRGGENHKSVDCAEQPKCFLCTSDKDAKNGLPHISGSGVLQSIPRCTS</sequence>
<proteinExistence type="predicted"/>
<organism evidence="1 2">
    <name type="scientific">Euphydryas editha</name>
    <name type="common">Edith's checkerspot</name>
    <dbReference type="NCBI Taxonomy" id="104508"/>
    <lineage>
        <taxon>Eukaryota</taxon>
        <taxon>Metazoa</taxon>
        <taxon>Ecdysozoa</taxon>
        <taxon>Arthropoda</taxon>
        <taxon>Hexapoda</taxon>
        <taxon>Insecta</taxon>
        <taxon>Pterygota</taxon>
        <taxon>Neoptera</taxon>
        <taxon>Endopterygota</taxon>
        <taxon>Lepidoptera</taxon>
        <taxon>Glossata</taxon>
        <taxon>Ditrysia</taxon>
        <taxon>Papilionoidea</taxon>
        <taxon>Nymphalidae</taxon>
        <taxon>Nymphalinae</taxon>
        <taxon>Euphydryas</taxon>
    </lineage>
</organism>
<evidence type="ECO:0000313" key="2">
    <source>
        <dbReference type="Proteomes" id="UP001153954"/>
    </source>
</evidence>
<comment type="caution">
    <text evidence="1">The sequence shown here is derived from an EMBL/GenBank/DDBJ whole genome shotgun (WGS) entry which is preliminary data.</text>
</comment>